<accession>A0AAD8Q943</accession>
<dbReference type="PANTHER" id="PTHR34303:SF6">
    <property type="entry name" value="OS01G0890400 PROTEIN"/>
    <property type="match status" value="1"/>
</dbReference>
<keyword evidence="2" id="KW-1185">Reference proteome</keyword>
<protein>
    <submittedName>
        <fullName evidence="1">Uncharacterized protein</fullName>
    </submittedName>
</protein>
<sequence length="115" mass="12668">MALPVPIPCVCHPWSTLLCTTTHSRSAPRSQGNSNQFGHVREIDAACFAAPDLATVRVVLQLDDPAEIPHQLRIEYRDGSISVVPVEIVRVWHRSHSYDAKGQYVPIFQAPVASA</sequence>
<reference evidence="1" key="1">
    <citation type="submission" date="2023-07" db="EMBL/GenBank/DDBJ databases">
        <title>A chromosome-level genome assembly of Lolium multiflorum.</title>
        <authorList>
            <person name="Chen Y."/>
            <person name="Copetti D."/>
            <person name="Kolliker R."/>
            <person name="Studer B."/>
        </authorList>
    </citation>
    <scope>NUCLEOTIDE SEQUENCE</scope>
    <source>
        <strain evidence="1">02402/16</strain>
        <tissue evidence="1">Leaf</tissue>
    </source>
</reference>
<dbReference type="Proteomes" id="UP001231189">
    <property type="component" value="Unassembled WGS sequence"/>
</dbReference>
<proteinExistence type="predicted"/>
<dbReference type="AlphaFoldDB" id="A0AAD8Q943"/>
<name>A0AAD8Q943_LOLMU</name>
<dbReference type="EMBL" id="JAUUTY010000643">
    <property type="protein sequence ID" value="KAK1596774.1"/>
    <property type="molecule type" value="Genomic_DNA"/>
</dbReference>
<comment type="caution">
    <text evidence="1">The sequence shown here is derived from an EMBL/GenBank/DDBJ whole genome shotgun (WGS) entry which is preliminary data.</text>
</comment>
<organism evidence="1 2">
    <name type="scientific">Lolium multiflorum</name>
    <name type="common">Italian ryegrass</name>
    <name type="synonym">Lolium perenne subsp. multiflorum</name>
    <dbReference type="NCBI Taxonomy" id="4521"/>
    <lineage>
        <taxon>Eukaryota</taxon>
        <taxon>Viridiplantae</taxon>
        <taxon>Streptophyta</taxon>
        <taxon>Embryophyta</taxon>
        <taxon>Tracheophyta</taxon>
        <taxon>Spermatophyta</taxon>
        <taxon>Magnoliopsida</taxon>
        <taxon>Liliopsida</taxon>
        <taxon>Poales</taxon>
        <taxon>Poaceae</taxon>
        <taxon>BOP clade</taxon>
        <taxon>Pooideae</taxon>
        <taxon>Poodae</taxon>
        <taxon>Poeae</taxon>
        <taxon>Poeae Chloroplast Group 2 (Poeae type)</taxon>
        <taxon>Loliodinae</taxon>
        <taxon>Loliinae</taxon>
        <taxon>Lolium</taxon>
    </lineage>
</organism>
<evidence type="ECO:0000313" key="2">
    <source>
        <dbReference type="Proteomes" id="UP001231189"/>
    </source>
</evidence>
<evidence type="ECO:0000313" key="1">
    <source>
        <dbReference type="EMBL" id="KAK1596774.1"/>
    </source>
</evidence>
<dbReference type="PANTHER" id="PTHR34303">
    <property type="entry name" value="OS01G0890400 PROTEIN-RELATED"/>
    <property type="match status" value="1"/>
</dbReference>
<gene>
    <name evidence="1" type="ORF">QYE76_027239</name>
</gene>